<dbReference type="SUPFAM" id="SSF49401">
    <property type="entry name" value="Bacterial adhesins"/>
    <property type="match status" value="1"/>
</dbReference>
<reference evidence="4" key="1">
    <citation type="submission" date="2017-04" db="EMBL/GenBank/DDBJ databases">
        <authorList>
            <person name="Varghese N."/>
            <person name="Submissions S."/>
        </authorList>
    </citation>
    <scope>NUCLEOTIDE SEQUENCE [LARGE SCALE GENOMIC DNA]</scope>
    <source>
        <strain evidence="4">DSM 22618</strain>
    </source>
</reference>
<dbReference type="Gene3D" id="2.60.40.1090">
    <property type="entry name" value="Fimbrial-type adhesion domain"/>
    <property type="match status" value="1"/>
</dbReference>
<dbReference type="InterPro" id="IPR000259">
    <property type="entry name" value="Adhesion_dom_fimbrial"/>
</dbReference>
<feature type="domain" description="Fimbrial-type adhesion" evidence="2">
    <location>
        <begin position="205"/>
        <end position="335"/>
    </location>
</feature>
<evidence type="ECO:0000256" key="1">
    <source>
        <dbReference type="ARBA" id="ARBA00022729"/>
    </source>
</evidence>
<dbReference type="Proteomes" id="UP000192920">
    <property type="component" value="Unassembled WGS sequence"/>
</dbReference>
<accession>A0A1Y6CA97</accession>
<organism evidence="3 4">
    <name type="scientific">Pseudogulbenkiania subflava DSM 22618</name>
    <dbReference type="NCBI Taxonomy" id="1123014"/>
    <lineage>
        <taxon>Bacteria</taxon>
        <taxon>Pseudomonadati</taxon>
        <taxon>Pseudomonadota</taxon>
        <taxon>Betaproteobacteria</taxon>
        <taxon>Neisseriales</taxon>
        <taxon>Chromobacteriaceae</taxon>
        <taxon>Pseudogulbenkiania</taxon>
    </lineage>
</organism>
<dbReference type="Gene3D" id="2.60.40.3310">
    <property type="match status" value="1"/>
</dbReference>
<dbReference type="EMBL" id="FXAG01000029">
    <property type="protein sequence ID" value="SMF52978.1"/>
    <property type="molecule type" value="Genomic_DNA"/>
</dbReference>
<dbReference type="InterPro" id="IPR050263">
    <property type="entry name" value="Bact_Fimbrial_Adh_Pro"/>
</dbReference>
<proteinExistence type="predicted"/>
<name>A0A1Y6CA97_9NEIS</name>
<evidence type="ECO:0000313" key="4">
    <source>
        <dbReference type="Proteomes" id="UP000192920"/>
    </source>
</evidence>
<keyword evidence="4" id="KW-1185">Reference proteome</keyword>
<dbReference type="GO" id="GO:0043709">
    <property type="term" value="P:cell adhesion involved in single-species biofilm formation"/>
    <property type="evidence" value="ECO:0007669"/>
    <property type="project" value="TreeGrafter"/>
</dbReference>
<dbReference type="STRING" id="1123014.SAMN02745746_03782"/>
<dbReference type="Pfam" id="PF00419">
    <property type="entry name" value="Fimbrial"/>
    <property type="match status" value="1"/>
</dbReference>
<evidence type="ECO:0000259" key="2">
    <source>
        <dbReference type="Pfam" id="PF00419"/>
    </source>
</evidence>
<sequence>MLWLVTLSSQAFASLFCLPPSLGAFNFSLPTGTYAIPRDTPVGTRITPFTRFQTNTPNVWTCSETTSVYVGPVYQSRRASAGMTYSEAGKIYQVFNTNLAGVGLIMQAGSSIPNGVWYGQWGLESANWESDGAFSQTFGFYNYTFGAGMAFAFVKTGPITPGTVSLSGAIAQIGMSERPIANVSNIIPVMVTGNPVFTVLACRTPNVTVNMGTHRASEFRGPNSFTSSVNFNLALNNCPAGMNTIKYQVDAVTPALNATNSVVALDGSSTATGVGLQLLNGSGTPFPLGSAQNFSGYNGGTGGSYTIPFRARYYQTGTAVEPGKTNSVMTFTMTYL</sequence>
<dbReference type="GO" id="GO:0009289">
    <property type="term" value="C:pilus"/>
    <property type="evidence" value="ECO:0007669"/>
    <property type="project" value="InterPro"/>
</dbReference>
<protein>
    <submittedName>
        <fullName evidence="3">Major type 1 subunit fimbrin (Pilin)</fullName>
    </submittedName>
</protein>
<dbReference type="PANTHER" id="PTHR33420:SF3">
    <property type="entry name" value="FIMBRIAL SUBUNIT ELFA"/>
    <property type="match status" value="1"/>
</dbReference>
<gene>
    <name evidence="3" type="ORF">SAMN02745746_03782</name>
</gene>
<evidence type="ECO:0000313" key="3">
    <source>
        <dbReference type="EMBL" id="SMF52978.1"/>
    </source>
</evidence>
<dbReference type="InterPro" id="IPR008966">
    <property type="entry name" value="Adhesion_dom_sf"/>
</dbReference>
<keyword evidence="1" id="KW-0732">Signal</keyword>
<dbReference type="PANTHER" id="PTHR33420">
    <property type="entry name" value="FIMBRIAL SUBUNIT ELFA-RELATED"/>
    <property type="match status" value="1"/>
</dbReference>
<dbReference type="InterPro" id="IPR036937">
    <property type="entry name" value="Adhesion_dom_fimbrial_sf"/>
</dbReference>
<dbReference type="AlphaFoldDB" id="A0A1Y6CA97"/>